<dbReference type="Gene3D" id="2.40.50.100">
    <property type="match status" value="1"/>
</dbReference>
<name>A0ABT2NNN3_9RHOB</name>
<sequence length="433" mass="45017">MRVSSAAVALRGSILLGLVPLAVFAVAMAYVSAQVSIDGAIVLRGTVESAAPPVPVQSAEPGVLARAAVTAGQTVRRGDKIAELDASALVSEHEAVLREGFENALRRDLFLAERDDRPALSVTCCTASAFFDPPWAAERIAATIALFAARQASHRAEVDTALLRAREAAARGAGLSAENSALQRRAALVAADQAALDRLQAAGLALSARLGASAREALDTAAAMERNAAAIEASRLVEEIAEQEAEARSALRRRGAEEALAELSRAAVEIEVRRATVEARLGRMHILAPVDGTVADLPPDTGAVVGAGQVIVRIAPAGTGLRVVARLDPRDLDAAHPGQPARLRLTAFPGTTTPDVPATVTALSVLPGHDDRSGALYYEVFLAPDPAALASLPEPGLLPAMPAEVFLITTPRTPLSFVGRALSDYFARALRPG</sequence>
<feature type="coiled-coil region" evidence="1">
    <location>
        <begin position="226"/>
        <end position="280"/>
    </location>
</feature>
<keyword evidence="1" id="KW-0175">Coiled coil</keyword>
<evidence type="ECO:0000313" key="4">
    <source>
        <dbReference type="Proteomes" id="UP001205601"/>
    </source>
</evidence>
<dbReference type="Pfam" id="PF26002">
    <property type="entry name" value="Beta-barrel_AprE"/>
    <property type="match status" value="1"/>
</dbReference>
<dbReference type="InterPro" id="IPR058982">
    <property type="entry name" value="Beta-barrel_AprE"/>
</dbReference>
<organism evidence="3 4">
    <name type="scientific">Albidovulum sediminis</name>
    <dbReference type="NCBI Taxonomy" id="3066345"/>
    <lineage>
        <taxon>Bacteria</taxon>
        <taxon>Pseudomonadati</taxon>
        <taxon>Pseudomonadota</taxon>
        <taxon>Alphaproteobacteria</taxon>
        <taxon>Rhodobacterales</taxon>
        <taxon>Paracoccaceae</taxon>
        <taxon>Albidovulum</taxon>
    </lineage>
</organism>
<dbReference type="Proteomes" id="UP001205601">
    <property type="component" value="Unassembled WGS sequence"/>
</dbReference>
<dbReference type="InterPro" id="IPR050739">
    <property type="entry name" value="MFP"/>
</dbReference>
<dbReference type="PANTHER" id="PTHR30386">
    <property type="entry name" value="MEMBRANE FUSION SUBUNIT OF EMRAB-TOLC MULTIDRUG EFFLUX PUMP"/>
    <property type="match status" value="1"/>
</dbReference>
<comment type="caution">
    <text evidence="3">The sequence shown here is derived from an EMBL/GenBank/DDBJ whole genome shotgun (WGS) entry which is preliminary data.</text>
</comment>
<dbReference type="PANTHER" id="PTHR30386:SF17">
    <property type="entry name" value="ALKALINE PROTEASE SECRETION PROTEIN APRE"/>
    <property type="match status" value="1"/>
</dbReference>
<keyword evidence="4" id="KW-1185">Reference proteome</keyword>
<evidence type="ECO:0000256" key="1">
    <source>
        <dbReference type="SAM" id="Coils"/>
    </source>
</evidence>
<dbReference type="RefSeq" id="WP_261496411.1">
    <property type="nucleotide sequence ID" value="NZ_JAOCQF010000002.1"/>
</dbReference>
<protein>
    <submittedName>
        <fullName evidence="3">HlyD family secretion protein</fullName>
    </submittedName>
</protein>
<dbReference type="PRINTS" id="PR01490">
    <property type="entry name" value="RTXTOXIND"/>
</dbReference>
<reference evidence="4" key="1">
    <citation type="submission" date="2023-07" db="EMBL/GenBank/DDBJ databases">
        <title>Defluviimonas sediminis sp. nov., isolated from mangrove sediment.</title>
        <authorList>
            <person name="Liu L."/>
            <person name="Li J."/>
            <person name="Huang Y."/>
            <person name="Pan J."/>
            <person name="Li M."/>
        </authorList>
    </citation>
    <scope>NUCLEOTIDE SEQUENCE [LARGE SCALE GENOMIC DNA]</scope>
    <source>
        <strain evidence="4">FT324</strain>
    </source>
</reference>
<dbReference type="Gene3D" id="1.10.287.470">
    <property type="entry name" value="Helix hairpin bin"/>
    <property type="match status" value="1"/>
</dbReference>
<dbReference type="EMBL" id="JAOCQF010000002">
    <property type="protein sequence ID" value="MCT8330552.1"/>
    <property type="molecule type" value="Genomic_DNA"/>
</dbReference>
<gene>
    <name evidence="3" type="ORF">N5I32_13585</name>
</gene>
<evidence type="ECO:0000313" key="3">
    <source>
        <dbReference type="EMBL" id="MCT8330552.1"/>
    </source>
</evidence>
<accession>A0ABT2NNN3</accession>
<dbReference type="Gene3D" id="2.40.30.170">
    <property type="match status" value="1"/>
</dbReference>
<evidence type="ECO:0000259" key="2">
    <source>
        <dbReference type="Pfam" id="PF26002"/>
    </source>
</evidence>
<proteinExistence type="predicted"/>
<feature type="domain" description="AprE-like beta-barrel" evidence="2">
    <location>
        <begin position="322"/>
        <end position="409"/>
    </location>
</feature>